<evidence type="ECO:0000313" key="5">
    <source>
        <dbReference type="Proteomes" id="UP000887566"/>
    </source>
</evidence>
<proteinExistence type="predicted"/>
<dbReference type="Proteomes" id="UP000887566">
    <property type="component" value="Unplaced"/>
</dbReference>
<feature type="compositionally biased region" description="Basic and acidic residues" evidence="3">
    <location>
        <begin position="13"/>
        <end position="37"/>
    </location>
</feature>
<comment type="subcellular location">
    <subcellularLocation>
        <location evidence="1">Membrane</location>
        <topology evidence="1">Single-pass membrane protein</topology>
    </subcellularLocation>
</comment>
<sequence length="193" mass="21889">MNGMYSKYSVDNNGKEEDNTNRNEKLFSDNDESHEGDKLLKEGHDYKAIGENFEIEPDKLVIMKPIGKGYFSDVHMGMLSSPNKDIPVAVKTTQMKTGSINEEESKDILKRQRQALRDELDIFVHLQSSAVGGHENVLKLLGAITTIKTDFSLVTEYCECGSMDSFLQAKWKNGDFVDELIFEANENEKVWKV</sequence>
<evidence type="ECO:0000256" key="3">
    <source>
        <dbReference type="SAM" id="MobiDB-lite"/>
    </source>
</evidence>
<organism evidence="5 6">
    <name type="scientific">Plectus sambesii</name>
    <dbReference type="NCBI Taxonomy" id="2011161"/>
    <lineage>
        <taxon>Eukaryota</taxon>
        <taxon>Metazoa</taxon>
        <taxon>Ecdysozoa</taxon>
        <taxon>Nematoda</taxon>
        <taxon>Chromadorea</taxon>
        <taxon>Plectida</taxon>
        <taxon>Plectina</taxon>
        <taxon>Plectoidea</taxon>
        <taxon>Plectidae</taxon>
        <taxon>Plectus</taxon>
    </lineage>
</organism>
<evidence type="ECO:0000256" key="1">
    <source>
        <dbReference type="ARBA" id="ARBA00004167"/>
    </source>
</evidence>
<dbReference type="InterPro" id="IPR011009">
    <property type="entry name" value="Kinase-like_dom_sf"/>
</dbReference>
<keyword evidence="2" id="KW-0067">ATP-binding</keyword>
<evidence type="ECO:0000259" key="4">
    <source>
        <dbReference type="PROSITE" id="PS50011"/>
    </source>
</evidence>
<dbReference type="WBParaSite" id="PSAMB.scaffold10508size4037.g33402.t1">
    <property type="protein sequence ID" value="PSAMB.scaffold10508size4037.g33402.t1"/>
    <property type="gene ID" value="PSAMB.scaffold10508size4037.g33402"/>
</dbReference>
<dbReference type="PANTHER" id="PTHR24416:SF602">
    <property type="entry name" value="PROTEIN VER-1-RELATED"/>
    <property type="match status" value="1"/>
</dbReference>
<dbReference type="AlphaFoldDB" id="A0A914UJK8"/>
<dbReference type="Pfam" id="PF07714">
    <property type="entry name" value="PK_Tyr_Ser-Thr"/>
    <property type="match status" value="1"/>
</dbReference>
<evidence type="ECO:0000313" key="6">
    <source>
        <dbReference type="WBParaSite" id="PSAMB.scaffold10508size4037.g33402.t1"/>
    </source>
</evidence>
<name>A0A914UJK8_9BILA</name>
<dbReference type="Gene3D" id="3.30.200.20">
    <property type="entry name" value="Phosphorylase Kinase, domain 1"/>
    <property type="match status" value="1"/>
</dbReference>
<dbReference type="GO" id="GO:0005524">
    <property type="term" value="F:ATP binding"/>
    <property type="evidence" value="ECO:0007669"/>
    <property type="project" value="UniProtKB-UniRule"/>
</dbReference>
<keyword evidence="2" id="KW-0547">Nucleotide-binding</keyword>
<dbReference type="PANTHER" id="PTHR24416">
    <property type="entry name" value="TYROSINE-PROTEIN KINASE RECEPTOR"/>
    <property type="match status" value="1"/>
</dbReference>
<feature type="region of interest" description="Disordered" evidence="3">
    <location>
        <begin position="1"/>
        <end position="37"/>
    </location>
</feature>
<dbReference type="InterPro" id="IPR017441">
    <property type="entry name" value="Protein_kinase_ATP_BS"/>
</dbReference>
<accession>A0A914UJK8</accession>
<dbReference type="InterPro" id="IPR001245">
    <property type="entry name" value="Ser-Thr/Tyr_kinase_cat_dom"/>
</dbReference>
<dbReference type="SUPFAM" id="SSF56112">
    <property type="entry name" value="Protein kinase-like (PK-like)"/>
    <property type="match status" value="1"/>
</dbReference>
<dbReference type="GO" id="GO:0007169">
    <property type="term" value="P:cell surface receptor protein tyrosine kinase signaling pathway"/>
    <property type="evidence" value="ECO:0007669"/>
    <property type="project" value="TreeGrafter"/>
</dbReference>
<feature type="binding site" evidence="2">
    <location>
        <position position="91"/>
    </location>
    <ligand>
        <name>ATP</name>
        <dbReference type="ChEBI" id="CHEBI:30616"/>
    </ligand>
</feature>
<dbReference type="PROSITE" id="PS50011">
    <property type="entry name" value="PROTEIN_KINASE_DOM"/>
    <property type="match status" value="1"/>
</dbReference>
<dbReference type="GO" id="GO:0004714">
    <property type="term" value="F:transmembrane receptor protein tyrosine kinase activity"/>
    <property type="evidence" value="ECO:0007669"/>
    <property type="project" value="TreeGrafter"/>
</dbReference>
<keyword evidence="5" id="KW-1185">Reference proteome</keyword>
<dbReference type="PROSITE" id="PS00107">
    <property type="entry name" value="PROTEIN_KINASE_ATP"/>
    <property type="match status" value="1"/>
</dbReference>
<evidence type="ECO:0000256" key="2">
    <source>
        <dbReference type="PROSITE-ProRule" id="PRU10141"/>
    </source>
</evidence>
<dbReference type="GO" id="GO:0005886">
    <property type="term" value="C:plasma membrane"/>
    <property type="evidence" value="ECO:0007669"/>
    <property type="project" value="TreeGrafter"/>
</dbReference>
<feature type="domain" description="Protein kinase" evidence="4">
    <location>
        <begin position="60"/>
        <end position="193"/>
    </location>
</feature>
<dbReference type="GO" id="GO:0043235">
    <property type="term" value="C:receptor complex"/>
    <property type="evidence" value="ECO:0007669"/>
    <property type="project" value="TreeGrafter"/>
</dbReference>
<dbReference type="InterPro" id="IPR050122">
    <property type="entry name" value="RTK"/>
</dbReference>
<dbReference type="InterPro" id="IPR000719">
    <property type="entry name" value="Prot_kinase_dom"/>
</dbReference>
<protein>
    <submittedName>
        <fullName evidence="6">Protein kinase domain-containing protein</fullName>
    </submittedName>
</protein>
<reference evidence="6" key="1">
    <citation type="submission" date="2022-11" db="UniProtKB">
        <authorList>
            <consortium name="WormBaseParasite"/>
        </authorList>
    </citation>
    <scope>IDENTIFICATION</scope>
</reference>